<evidence type="ECO:0000313" key="2">
    <source>
        <dbReference type="Proteomes" id="UP000287651"/>
    </source>
</evidence>
<accession>A0A426YSR8</accession>
<organism evidence="1 2">
    <name type="scientific">Ensete ventricosum</name>
    <name type="common">Abyssinian banana</name>
    <name type="synonym">Musa ensete</name>
    <dbReference type="NCBI Taxonomy" id="4639"/>
    <lineage>
        <taxon>Eukaryota</taxon>
        <taxon>Viridiplantae</taxon>
        <taxon>Streptophyta</taxon>
        <taxon>Embryophyta</taxon>
        <taxon>Tracheophyta</taxon>
        <taxon>Spermatophyta</taxon>
        <taxon>Magnoliopsida</taxon>
        <taxon>Liliopsida</taxon>
        <taxon>Zingiberales</taxon>
        <taxon>Musaceae</taxon>
        <taxon>Ensete</taxon>
    </lineage>
</organism>
<dbReference type="EMBL" id="AMZH03010432">
    <property type="protein sequence ID" value="RRT54762.1"/>
    <property type="molecule type" value="Genomic_DNA"/>
</dbReference>
<reference evidence="1 2" key="1">
    <citation type="journal article" date="2014" name="Agronomy (Basel)">
        <title>A Draft Genome Sequence for Ensete ventricosum, the Drought-Tolerant Tree Against Hunger.</title>
        <authorList>
            <person name="Harrison J."/>
            <person name="Moore K.A."/>
            <person name="Paszkiewicz K."/>
            <person name="Jones T."/>
            <person name="Grant M."/>
            <person name="Ambacheew D."/>
            <person name="Muzemil S."/>
            <person name="Studholme D.J."/>
        </authorList>
    </citation>
    <scope>NUCLEOTIDE SEQUENCE [LARGE SCALE GENOMIC DNA]</scope>
</reference>
<evidence type="ECO:0000313" key="1">
    <source>
        <dbReference type="EMBL" id="RRT54762.1"/>
    </source>
</evidence>
<proteinExistence type="predicted"/>
<gene>
    <name evidence="1" type="ORF">B296_00044647</name>
</gene>
<comment type="caution">
    <text evidence="1">The sequence shown here is derived from an EMBL/GenBank/DDBJ whole genome shotgun (WGS) entry which is preliminary data.</text>
</comment>
<sequence>MHESDSFCMQWLPSPSLVRIAKVPIKSLHASQGILDADQRREWSCLTEGVASTRETATVFWIRPLVSLPARPRSAYTDRHVSAESFRSPPVSAVPTVVSL</sequence>
<name>A0A426YSR8_ENSVE</name>
<dbReference type="Proteomes" id="UP000287651">
    <property type="component" value="Unassembled WGS sequence"/>
</dbReference>
<protein>
    <submittedName>
        <fullName evidence="1">Uncharacterized protein</fullName>
    </submittedName>
</protein>
<dbReference type="AlphaFoldDB" id="A0A426YSR8"/>